<evidence type="ECO:0000313" key="6">
    <source>
        <dbReference type="EMBL" id="MCG4766251.1"/>
    </source>
</evidence>
<evidence type="ECO:0000313" key="5">
    <source>
        <dbReference type="EMBL" id="CUP68984.1"/>
    </source>
</evidence>
<feature type="transmembrane region" description="Helical" evidence="2">
    <location>
        <begin position="405"/>
        <end position="424"/>
    </location>
</feature>
<feature type="transmembrane region" description="Helical" evidence="2">
    <location>
        <begin position="329"/>
        <end position="349"/>
    </location>
</feature>
<gene>
    <name evidence="4" type="ORF">ERS852406_00065</name>
    <name evidence="5" type="ORF">ERS852498_02568</name>
    <name evidence="7" type="ORF">G5B05_05025</name>
    <name evidence="6" type="ORF">L0N21_12150</name>
</gene>
<dbReference type="Proteomes" id="UP000095706">
    <property type="component" value="Unassembled WGS sequence"/>
</dbReference>
<dbReference type="PANTHER" id="PTHR43000">
    <property type="entry name" value="DTDP-D-GLUCOSE 4,6-DEHYDRATASE-RELATED"/>
    <property type="match status" value="1"/>
</dbReference>
<dbReference type="Proteomes" id="UP001199915">
    <property type="component" value="Unassembled WGS sequence"/>
</dbReference>
<dbReference type="EMBL" id="CYYV01000001">
    <property type="protein sequence ID" value="CUN36198.1"/>
    <property type="molecule type" value="Genomic_DNA"/>
</dbReference>
<reference evidence="7 10" key="2">
    <citation type="journal article" date="2020" name="Cell Host Microbe">
        <title>Functional and Genomic Variation between Human-Derived Isolates of Lachnospiraceae Reveals Inter- and Intra-Species Diversity.</title>
        <authorList>
            <person name="Sorbara M.T."/>
            <person name="Littmann E.R."/>
            <person name="Fontana E."/>
            <person name="Moody T.U."/>
            <person name="Kohout C.E."/>
            <person name="Gjonbalaj M."/>
            <person name="Eaton V."/>
            <person name="Seok R."/>
            <person name="Leiner I.M."/>
            <person name="Pamer E.G."/>
        </authorList>
    </citation>
    <scope>NUCLEOTIDE SEQUENCE [LARGE SCALE GENOMIC DNA]</scope>
    <source>
        <strain evidence="7 10">MSK.14.54</strain>
    </source>
</reference>
<dbReference type="EMBL" id="JAKNFS010000016">
    <property type="protein sequence ID" value="MCG4766251.1"/>
    <property type="molecule type" value="Genomic_DNA"/>
</dbReference>
<keyword evidence="10" id="KW-1185">Reference proteome</keyword>
<evidence type="ECO:0000259" key="3">
    <source>
        <dbReference type="Pfam" id="PF01370"/>
    </source>
</evidence>
<reference evidence="8 9" key="1">
    <citation type="submission" date="2015-09" db="EMBL/GenBank/DDBJ databases">
        <authorList>
            <consortium name="Pathogen Informatics"/>
        </authorList>
    </citation>
    <scope>NUCLEOTIDE SEQUENCE [LARGE SCALE GENOMIC DNA]</scope>
    <source>
        <strain evidence="4 8">2789STDY5608849</strain>
        <strain evidence="5 9">2789STDY5834885</strain>
    </source>
</reference>
<proteinExistence type="inferred from homology"/>
<evidence type="ECO:0000313" key="10">
    <source>
        <dbReference type="Proteomes" id="UP000768180"/>
    </source>
</evidence>
<dbReference type="AlphaFoldDB" id="A0A173WDH5"/>
<name>A0A173WDH5_9FIRM</name>
<dbReference type="EMBL" id="JAAITQ010000006">
    <property type="protein sequence ID" value="NSE15781.1"/>
    <property type="molecule type" value="Genomic_DNA"/>
</dbReference>
<dbReference type="OrthoDB" id="9771073at2"/>
<feature type="domain" description="NAD-dependent epimerase/dehydratase" evidence="3">
    <location>
        <begin position="51"/>
        <end position="221"/>
    </location>
</feature>
<reference evidence="7" key="3">
    <citation type="submission" date="2020-02" db="EMBL/GenBank/DDBJ databases">
        <authorList>
            <person name="Littmann E."/>
            <person name="Sorbara M."/>
        </authorList>
    </citation>
    <scope>NUCLEOTIDE SEQUENCE</scope>
    <source>
        <strain evidence="7">MSK.14.54</strain>
    </source>
</reference>
<sequence length="726" mass="83704">MIVFLVGGESRLMDALITKMEKDGHKTYLLTGKRDGRGKYRRVFERYNFPYDSESVREIFTNVNPDLVIFLGAYDTNYDWSDARRESVRYTADLTNLLSAYAFKQNGRFVYLSSEVVYGRSYSSDIHETEPASSKSFQAMAILQGENICKSYRDTREMDTRVLRFDHMYDIPRKGKADNNPCFQMMLEMLKTNQIAANSRNVFSMIYQSDAVEFAYRVMMAEHPKYPLYHISSGEVISQMKLAELIQQNAGDGTTIRDDTVGEGYRLVLDGRRYRKEFDGKIFVPYEEGVKAVVEYMKKYSSSFLQREDTGAGWGNRVWRLLVRIFRMLAPYLENLICFIPFFMIHNRAVGSQYFAKLDAYLLYVLLFAIVYGQQQAIFSALLATAGYCFRQMYNQSGLEVLMDYSTYIWMAQLFILGMVVGYMRDQIHHIKKDDQEEIGYLHGQLGDMTEINDSNVRMKQIFELQLVNQKDSLGKIYEITSSLDQYGAYEVLFYAAQTISKLMNTEDVAVYTVANQSYARLFSFTSPTARKLGNSIRYPEMEAMYTDLKERRVFINKTMDERYPLMAQAIYAEDEMQIILMLWGLPWDRMNLAESNRLTVISYLIQNAVVRANRYLEALREHRYLGNSSILEKEAFTQLVSAFFEAKRNGLTECSLVKITCGEEKYLEAAEVLGKKLRQTDYVGMLDGGLYVLLSDTEEKNALGVITRFAEAGYESTIANGEVAA</sequence>
<comment type="similarity">
    <text evidence="1">Belongs to the NAD(P)-dependent epimerase/dehydratase family.</text>
</comment>
<dbReference type="SUPFAM" id="SSF51735">
    <property type="entry name" value="NAD(P)-binding Rossmann-fold domains"/>
    <property type="match status" value="1"/>
</dbReference>
<reference evidence="6" key="4">
    <citation type="submission" date="2022-01" db="EMBL/GenBank/DDBJ databases">
        <title>Collection of gut derived symbiotic bacterial strains cultured from healthy donors.</title>
        <authorList>
            <person name="Lin H."/>
            <person name="Kohout C."/>
            <person name="Waligurski E."/>
            <person name="Pamer E.G."/>
        </authorList>
    </citation>
    <scope>NUCLEOTIDE SEQUENCE</scope>
    <source>
        <strain evidence="6">DFI.5.49</strain>
    </source>
</reference>
<dbReference type="Gene3D" id="3.40.50.720">
    <property type="entry name" value="NAD(P)-binding Rossmann-like Domain"/>
    <property type="match status" value="1"/>
</dbReference>
<keyword evidence="2" id="KW-1133">Transmembrane helix</keyword>
<evidence type="ECO:0000256" key="2">
    <source>
        <dbReference type="SAM" id="Phobius"/>
    </source>
</evidence>
<keyword evidence="2" id="KW-0472">Membrane</keyword>
<evidence type="ECO:0000313" key="7">
    <source>
        <dbReference type="EMBL" id="NSE15781.1"/>
    </source>
</evidence>
<keyword evidence="2" id="KW-0812">Transmembrane</keyword>
<accession>A0A173WDH5</accession>
<dbReference type="Pfam" id="PF01370">
    <property type="entry name" value="Epimerase"/>
    <property type="match status" value="1"/>
</dbReference>
<protein>
    <submittedName>
        <fullName evidence="6">NAD(P)-dependent oxidoreductase</fullName>
    </submittedName>
    <submittedName>
        <fullName evidence="4">dTDP-4-dehydrorhamnose reductase</fullName>
    </submittedName>
</protein>
<dbReference type="InterPro" id="IPR036291">
    <property type="entry name" value="NAD(P)-bd_dom_sf"/>
</dbReference>
<evidence type="ECO:0000256" key="1">
    <source>
        <dbReference type="ARBA" id="ARBA00007637"/>
    </source>
</evidence>
<evidence type="ECO:0000313" key="9">
    <source>
        <dbReference type="Proteomes" id="UP000095709"/>
    </source>
</evidence>
<dbReference type="EMBL" id="CZAL01000014">
    <property type="protein sequence ID" value="CUP68984.1"/>
    <property type="molecule type" value="Genomic_DNA"/>
</dbReference>
<feature type="transmembrane region" description="Helical" evidence="2">
    <location>
        <begin position="361"/>
        <end position="385"/>
    </location>
</feature>
<organism evidence="4 8">
    <name type="scientific">Fusicatenibacter saccharivorans</name>
    <dbReference type="NCBI Taxonomy" id="1150298"/>
    <lineage>
        <taxon>Bacteria</taxon>
        <taxon>Bacillati</taxon>
        <taxon>Bacillota</taxon>
        <taxon>Clostridia</taxon>
        <taxon>Lachnospirales</taxon>
        <taxon>Lachnospiraceae</taxon>
        <taxon>Fusicatenibacter</taxon>
    </lineage>
</organism>
<evidence type="ECO:0000313" key="8">
    <source>
        <dbReference type="Proteomes" id="UP000095706"/>
    </source>
</evidence>
<dbReference type="RefSeq" id="WP_022461107.1">
    <property type="nucleotide sequence ID" value="NZ_CYYV01000001.1"/>
</dbReference>
<dbReference type="InterPro" id="IPR001509">
    <property type="entry name" value="Epimerase_deHydtase"/>
</dbReference>
<dbReference type="STRING" id="1150298.ERS852406_00065"/>
<evidence type="ECO:0000313" key="4">
    <source>
        <dbReference type="EMBL" id="CUN36198.1"/>
    </source>
</evidence>
<dbReference type="GeneID" id="79854867"/>
<dbReference type="Proteomes" id="UP000768180">
    <property type="component" value="Unassembled WGS sequence"/>
</dbReference>
<dbReference type="Proteomes" id="UP000095709">
    <property type="component" value="Unassembled WGS sequence"/>
</dbReference>